<sequence>MNQTHIKNINIKRICVLRLSAIGDVLMALPAITAIQKKYPQAKITWVVNSLEAELLKNISGLEIIVFDKKNGFKELFVLRKKLKNYVFDVLLHMQPTLRANLVSLVIKAKIKLGFNQSKEGQFLFVNQKLPKVKNNNIHFVDGFMQFAKELDCDDVVSFPNLLTDKDEVFAKQYINNKTLVINTCASGSFVYRNWHKDNFVKLLNKIPQNIPIVLVGGKTQFEQETNQYICENTSNVLNLTGKTDLIQLVAIIKQAKVLLSVDSAPVHIADMVKTPVISLFGATNPKQTGSYFYPQHCISSYPKIKKWGKRFKSTKFMESITVNLVHQKIIQFY</sequence>
<dbReference type="AlphaFoldDB" id="A0A1W1CRB7"/>
<gene>
    <name evidence="3" type="ORF">MNB_SUP05-5-1018</name>
</gene>
<dbReference type="InterPro" id="IPR051199">
    <property type="entry name" value="LPS_LOS_Heptosyltrfase"/>
</dbReference>
<proteinExistence type="predicted"/>
<evidence type="ECO:0000313" key="3">
    <source>
        <dbReference type="EMBL" id="SFV68428.1"/>
    </source>
</evidence>
<dbReference type="CDD" id="cd03789">
    <property type="entry name" value="GT9_LPS_heptosyltransferase"/>
    <property type="match status" value="1"/>
</dbReference>
<reference evidence="3" key="1">
    <citation type="submission" date="2016-10" db="EMBL/GenBank/DDBJ databases">
        <authorList>
            <person name="de Groot N.N."/>
        </authorList>
    </citation>
    <scope>NUCLEOTIDE SEQUENCE</scope>
</reference>
<dbReference type="GO" id="GO:0009244">
    <property type="term" value="P:lipopolysaccharide core region biosynthetic process"/>
    <property type="evidence" value="ECO:0007669"/>
    <property type="project" value="TreeGrafter"/>
</dbReference>
<dbReference type="PANTHER" id="PTHR30160:SF21">
    <property type="entry name" value="LIPOPOLYSACCHARIDE CORE HEPTOSYLTRANSFERASE OPSX"/>
    <property type="match status" value="1"/>
</dbReference>
<evidence type="ECO:0000256" key="2">
    <source>
        <dbReference type="ARBA" id="ARBA00022679"/>
    </source>
</evidence>
<dbReference type="GO" id="GO:0008713">
    <property type="term" value="F:ADP-heptose-lipopolysaccharide heptosyltransferase activity"/>
    <property type="evidence" value="ECO:0007669"/>
    <property type="project" value="TreeGrafter"/>
</dbReference>
<dbReference type="Pfam" id="PF01075">
    <property type="entry name" value="Glyco_transf_9"/>
    <property type="match status" value="1"/>
</dbReference>
<evidence type="ECO:0000256" key="1">
    <source>
        <dbReference type="ARBA" id="ARBA00022676"/>
    </source>
</evidence>
<keyword evidence="1 3" id="KW-0328">Glycosyltransferase</keyword>
<dbReference type="EC" id="2.4.1.-" evidence="3"/>
<dbReference type="EMBL" id="FPHJ01000061">
    <property type="protein sequence ID" value="SFV68428.1"/>
    <property type="molecule type" value="Genomic_DNA"/>
</dbReference>
<organism evidence="3">
    <name type="scientific">hydrothermal vent metagenome</name>
    <dbReference type="NCBI Taxonomy" id="652676"/>
    <lineage>
        <taxon>unclassified sequences</taxon>
        <taxon>metagenomes</taxon>
        <taxon>ecological metagenomes</taxon>
    </lineage>
</organism>
<protein>
    <submittedName>
        <fullName evidence="3">ADP-heptose--lipooligosaccharide heptosyltransferase II</fullName>
        <ecNumber evidence="3">2.4.1.-</ecNumber>
    </submittedName>
</protein>
<dbReference type="Gene3D" id="3.40.50.2000">
    <property type="entry name" value="Glycogen Phosphorylase B"/>
    <property type="match status" value="2"/>
</dbReference>
<keyword evidence="2 3" id="KW-0808">Transferase</keyword>
<dbReference type="InterPro" id="IPR002201">
    <property type="entry name" value="Glyco_trans_9"/>
</dbReference>
<dbReference type="PANTHER" id="PTHR30160">
    <property type="entry name" value="TETRAACYLDISACCHARIDE 4'-KINASE-RELATED"/>
    <property type="match status" value="1"/>
</dbReference>
<accession>A0A1W1CRB7</accession>
<dbReference type="GO" id="GO:0005829">
    <property type="term" value="C:cytosol"/>
    <property type="evidence" value="ECO:0007669"/>
    <property type="project" value="TreeGrafter"/>
</dbReference>
<dbReference type="SUPFAM" id="SSF53756">
    <property type="entry name" value="UDP-Glycosyltransferase/glycogen phosphorylase"/>
    <property type="match status" value="1"/>
</dbReference>
<name>A0A1W1CRB7_9ZZZZ</name>